<dbReference type="GO" id="GO:0020037">
    <property type="term" value="F:heme binding"/>
    <property type="evidence" value="ECO:0007669"/>
    <property type="project" value="InterPro"/>
</dbReference>
<dbReference type="InterPro" id="IPR017938">
    <property type="entry name" value="Riboflavin_synthase-like_b-brl"/>
</dbReference>
<evidence type="ECO:0000313" key="1">
    <source>
        <dbReference type="EMBL" id="QNE90222.1"/>
    </source>
</evidence>
<sequence>MNNSPRNLPELAALLRAEGPRLRDITHEHLYSQVWEARQSFPFRMDATHVDLAPALAWVFERTPMSGTLQSATRRRLAELGRSHRRHGFPAHVYPMFAASLEAGLEIFDLTPRVHAAAVKTIKAVCDTMAQAATEADQQGVPPAHSGEVVAVEHPNRFTTVVKLETGMPVDYAAGDALPVTCDLLPGKWVLLTPAVPSDDFGQLEFHIHNCGDNSHLLSTTRVGDRWILGNPRPGLLPDAADTDRVIIAFGTGWAAAKAWLLDLVNSTTAQGHQEPPAATCVYVVADSPGLLYDTEFQTNLDTLAPWLNLQHIVRRADDDRWLRAQPLSATARPLVSDDPIATVVDDGPWFEFDMVLVGAPEDVTAGADQLREVGFPAADIQAYPWAVPEQWPTL</sequence>
<accession>A0A7G7CRK6</accession>
<dbReference type="SUPFAM" id="SSF46458">
    <property type="entry name" value="Globin-like"/>
    <property type="match status" value="1"/>
</dbReference>
<dbReference type="KEGG" id="cik:H0194_04375"/>
<dbReference type="InterPro" id="IPR009050">
    <property type="entry name" value="Globin-like_sf"/>
</dbReference>
<dbReference type="GO" id="GO:0019825">
    <property type="term" value="F:oxygen binding"/>
    <property type="evidence" value="ECO:0007669"/>
    <property type="project" value="InterPro"/>
</dbReference>
<evidence type="ECO:0000313" key="2">
    <source>
        <dbReference type="Proteomes" id="UP000515743"/>
    </source>
</evidence>
<protein>
    <submittedName>
        <fullName evidence="1">2-polyprenylphenol hydroxylase</fullName>
    </submittedName>
</protein>
<dbReference type="SUPFAM" id="SSF63380">
    <property type="entry name" value="Riboflavin synthase domain-like"/>
    <property type="match status" value="1"/>
</dbReference>
<dbReference type="InterPro" id="IPR012292">
    <property type="entry name" value="Globin/Proto"/>
</dbReference>
<dbReference type="InterPro" id="IPR039261">
    <property type="entry name" value="FNR_nucleotide-bd"/>
</dbReference>
<dbReference type="Proteomes" id="UP000515743">
    <property type="component" value="Chromosome"/>
</dbReference>
<dbReference type="RefSeq" id="WP_185176595.1">
    <property type="nucleotide sequence ID" value="NZ_CP059404.1"/>
</dbReference>
<dbReference type="AlphaFoldDB" id="A0A7G7CRK6"/>
<proteinExistence type="predicted"/>
<dbReference type="Gene3D" id="1.10.490.10">
    <property type="entry name" value="Globins"/>
    <property type="match status" value="1"/>
</dbReference>
<gene>
    <name evidence="1" type="ORF">H0194_04375</name>
</gene>
<organism evidence="1 2">
    <name type="scientific">Corynebacterium incognita</name>
    <dbReference type="NCBI Taxonomy" id="2754725"/>
    <lineage>
        <taxon>Bacteria</taxon>
        <taxon>Bacillati</taxon>
        <taxon>Actinomycetota</taxon>
        <taxon>Actinomycetes</taxon>
        <taxon>Mycobacteriales</taxon>
        <taxon>Corynebacteriaceae</taxon>
        <taxon>Corynebacterium</taxon>
    </lineage>
</organism>
<name>A0A7G7CRK6_9CORY</name>
<keyword evidence="2" id="KW-1185">Reference proteome</keyword>
<dbReference type="EMBL" id="CP059404">
    <property type="protein sequence ID" value="QNE90222.1"/>
    <property type="molecule type" value="Genomic_DNA"/>
</dbReference>
<reference evidence="1 2" key="1">
    <citation type="submission" date="2020-07" db="EMBL/GenBank/DDBJ databases">
        <title>Complete genome and description of Corynebacterium incognita strain Marseille-Q3630 sp. nov.</title>
        <authorList>
            <person name="Boxberger M."/>
        </authorList>
    </citation>
    <scope>NUCLEOTIDE SEQUENCE [LARGE SCALE GENOMIC DNA]</scope>
    <source>
        <strain evidence="1 2">Marseille-Q3630</strain>
    </source>
</reference>
<dbReference type="SUPFAM" id="SSF52343">
    <property type="entry name" value="Ferredoxin reductase-like, C-terminal NADP-linked domain"/>
    <property type="match status" value="1"/>
</dbReference>